<accession>A0A5C3N079</accession>
<feature type="region of interest" description="Disordered" evidence="1">
    <location>
        <begin position="736"/>
        <end position="844"/>
    </location>
</feature>
<keyword evidence="3" id="KW-1185">Reference proteome</keyword>
<evidence type="ECO:0000256" key="1">
    <source>
        <dbReference type="SAM" id="MobiDB-lite"/>
    </source>
</evidence>
<feature type="compositionally biased region" description="Polar residues" evidence="1">
    <location>
        <begin position="660"/>
        <end position="670"/>
    </location>
</feature>
<evidence type="ECO:0000313" key="3">
    <source>
        <dbReference type="Proteomes" id="UP000305948"/>
    </source>
</evidence>
<reference evidence="2 3" key="1">
    <citation type="journal article" date="2019" name="Nat. Ecol. Evol.">
        <title>Megaphylogeny resolves global patterns of mushroom evolution.</title>
        <authorList>
            <person name="Varga T."/>
            <person name="Krizsan K."/>
            <person name="Foldi C."/>
            <person name="Dima B."/>
            <person name="Sanchez-Garcia M."/>
            <person name="Sanchez-Ramirez S."/>
            <person name="Szollosi G.J."/>
            <person name="Szarkandi J.G."/>
            <person name="Papp V."/>
            <person name="Albert L."/>
            <person name="Andreopoulos W."/>
            <person name="Angelini C."/>
            <person name="Antonin V."/>
            <person name="Barry K.W."/>
            <person name="Bougher N.L."/>
            <person name="Buchanan P."/>
            <person name="Buyck B."/>
            <person name="Bense V."/>
            <person name="Catcheside P."/>
            <person name="Chovatia M."/>
            <person name="Cooper J."/>
            <person name="Damon W."/>
            <person name="Desjardin D."/>
            <person name="Finy P."/>
            <person name="Geml J."/>
            <person name="Haridas S."/>
            <person name="Hughes K."/>
            <person name="Justo A."/>
            <person name="Karasinski D."/>
            <person name="Kautmanova I."/>
            <person name="Kiss B."/>
            <person name="Kocsube S."/>
            <person name="Kotiranta H."/>
            <person name="LaButti K.M."/>
            <person name="Lechner B.E."/>
            <person name="Liimatainen K."/>
            <person name="Lipzen A."/>
            <person name="Lukacs Z."/>
            <person name="Mihaltcheva S."/>
            <person name="Morgado L.N."/>
            <person name="Niskanen T."/>
            <person name="Noordeloos M.E."/>
            <person name="Ohm R.A."/>
            <person name="Ortiz-Santana B."/>
            <person name="Ovrebo C."/>
            <person name="Racz N."/>
            <person name="Riley R."/>
            <person name="Savchenko A."/>
            <person name="Shiryaev A."/>
            <person name="Soop K."/>
            <person name="Spirin V."/>
            <person name="Szebenyi C."/>
            <person name="Tomsovsky M."/>
            <person name="Tulloss R.E."/>
            <person name="Uehling J."/>
            <person name="Grigoriev I.V."/>
            <person name="Vagvolgyi C."/>
            <person name="Papp T."/>
            <person name="Martin F.M."/>
            <person name="Miettinen O."/>
            <person name="Hibbett D.S."/>
            <person name="Nagy L.G."/>
        </authorList>
    </citation>
    <scope>NUCLEOTIDE SEQUENCE [LARGE SCALE GENOMIC DNA]</scope>
    <source>
        <strain evidence="2 3">OMC1185</strain>
    </source>
</reference>
<evidence type="ECO:0000313" key="2">
    <source>
        <dbReference type="EMBL" id="TFK50870.1"/>
    </source>
</evidence>
<feature type="region of interest" description="Disordered" evidence="1">
    <location>
        <begin position="210"/>
        <end position="237"/>
    </location>
</feature>
<sequence length="844" mass="88759">MPKLVVPRPKPKPSKRKVSKSGRARVMTLGDYILAQKLGEEADTPGGPTLAPSVSAISQTGDTTACASPLSAKVVTACQVTPKAKDADGTERSVRFAQSPVVIQSPQLPETCNMPPSPRSADVLAIVEAPAVDMHITWDAEKDFDAIFRADCQTEYFKSIGLDVSQPTPLTHTEVKLEPGSLCSEPELYETRWTGDPTFNADSVVESTPSLKKAPIPVKKTSRSMPPVPRRSGSGPLGLALSPPVKFKCELPSNDGPLPTRVLQFGVQSPPVKFGFACPSVSSTALQFGVKTEDNLPEAAKTSGSEESTDANGLEDPSQVVDLAAPDLGRLDCGVQCDLADAEVIVYPRSSGVYQEPLVPSRPQASRKLRAALALRVLSPVTGTAASSPPAGICLSYDSGDDAQSATDSPVLEVECERAATHDESVPLDSSVAAVHEADAVGSATSSSSTLAELSPVLDSSQLDMGRTEPEELVNVSDLSTPSDESLVETMLLVSETSRVECTGPEAAPSLYSIVLSRTPISRERSPIPTLSPIIEVQEMESPEMKAPESPVSLASTPTDEVPTLSKDLVSQTQIPEAVETKNVSTTPPGSSKSVNPVSPASTDRCPSFVPSRLYVGKTLRDALGRKAESKEEKAPRCSACPSPAQPRVPSQIKEAKSTGAKTRTPSPSQAPVAPMASLVTPAQRMNPAEAPARASFGYISVPQPFVAQEKTQVTPPTTATLSIALTPPTSQKEVYSAGAVPSSSSGAGAFSASSSGRTYTEPAVVLPSATNDHQHDETVVHSAAPVRQREATETMIPRRRRARGMTVTSGVVHSEAAVQDTEGDRSREDPPHVDVRKLAADGS</sequence>
<dbReference type="AlphaFoldDB" id="A0A5C3N079"/>
<proteinExistence type="predicted"/>
<name>A0A5C3N079_9AGAM</name>
<gene>
    <name evidence="2" type="ORF">OE88DRAFT_1659992</name>
</gene>
<organism evidence="2 3">
    <name type="scientific">Heliocybe sulcata</name>
    <dbReference type="NCBI Taxonomy" id="5364"/>
    <lineage>
        <taxon>Eukaryota</taxon>
        <taxon>Fungi</taxon>
        <taxon>Dikarya</taxon>
        <taxon>Basidiomycota</taxon>
        <taxon>Agaricomycotina</taxon>
        <taxon>Agaricomycetes</taxon>
        <taxon>Gloeophyllales</taxon>
        <taxon>Gloeophyllaceae</taxon>
        <taxon>Heliocybe</taxon>
    </lineage>
</organism>
<feature type="region of interest" description="Disordered" evidence="1">
    <location>
        <begin position="625"/>
        <end position="674"/>
    </location>
</feature>
<protein>
    <submittedName>
        <fullName evidence="2">Uncharacterized protein</fullName>
    </submittedName>
</protein>
<feature type="region of interest" description="Disordered" evidence="1">
    <location>
        <begin position="296"/>
        <end position="317"/>
    </location>
</feature>
<feature type="compositionally biased region" description="Basic residues" evidence="1">
    <location>
        <begin position="9"/>
        <end position="22"/>
    </location>
</feature>
<feature type="compositionally biased region" description="Low complexity" evidence="1">
    <location>
        <begin position="737"/>
        <end position="757"/>
    </location>
</feature>
<feature type="compositionally biased region" description="Basic and acidic residues" evidence="1">
    <location>
        <begin position="823"/>
        <end position="844"/>
    </location>
</feature>
<feature type="compositionally biased region" description="Basic and acidic residues" evidence="1">
    <location>
        <begin position="625"/>
        <end position="636"/>
    </location>
</feature>
<dbReference type="EMBL" id="ML213512">
    <property type="protein sequence ID" value="TFK50870.1"/>
    <property type="molecule type" value="Genomic_DNA"/>
</dbReference>
<feature type="compositionally biased region" description="Polar residues" evidence="1">
    <location>
        <begin position="582"/>
        <end position="602"/>
    </location>
</feature>
<dbReference type="Proteomes" id="UP000305948">
    <property type="component" value="Unassembled WGS sequence"/>
</dbReference>
<feature type="region of interest" description="Disordered" evidence="1">
    <location>
        <begin position="541"/>
        <end position="605"/>
    </location>
</feature>
<feature type="region of interest" description="Disordered" evidence="1">
    <location>
        <begin position="1"/>
        <end position="22"/>
    </location>
</feature>